<evidence type="ECO:0000256" key="2">
    <source>
        <dbReference type="PROSITE-ProRule" id="PRU00169"/>
    </source>
</evidence>
<evidence type="ECO:0000256" key="1">
    <source>
        <dbReference type="ARBA" id="ARBA00022553"/>
    </source>
</evidence>
<dbReference type="RefSeq" id="WP_188982465.1">
    <property type="nucleotide sequence ID" value="NZ_BMPO01000003.1"/>
</dbReference>
<dbReference type="Pfam" id="PF00072">
    <property type="entry name" value="Response_reg"/>
    <property type="match status" value="1"/>
</dbReference>
<dbReference type="EMBL" id="BMPO01000003">
    <property type="protein sequence ID" value="GGJ89798.1"/>
    <property type="molecule type" value="Genomic_DNA"/>
</dbReference>
<accession>A0A917PST7</accession>
<protein>
    <submittedName>
        <fullName evidence="4">Response regulator</fullName>
    </submittedName>
</protein>
<dbReference type="SUPFAM" id="SSF52172">
    <property type="entry name" value="CheY-like"/>
    <property type="match status" value="1"/>
</dbReference>
<reference evidence="4" key="1">
    <citation type="journal article" date="2014" name="Int. J. Syst. Evol. Microbiol.">
        <title>Complete genome sequence of Corynebacterium casei LMG S-19264T (=DSM 44701T), isolated from a smear-ripened cheese.</title>
        <authorList>
            <consortium name="US DOE Joint Genome Institute (JGI-PGF)"/>
            <person name="Walter F."/>
            <person name="Albersmeier A."/>
            <person name="Kalinowski J."/>
            <person name="Ruckert C."/>
        </authorList>
    </citation>
    <scope>NUCLEOTIDE SEQUENCE</scope>
    <source>
        <strain evidence="4">JCM 30078</strain>
    </source>
</reference>
<keyword evidence="5" id="KW-1185">Reference proteome</keyword>
<evidence type="ECO:0000313" key="5">
    <source>
        <dbReference type="Proteomes" id="UP000635983"/>
    </source>
</evidence>
<feature type="domain" description="Response regulatory" evidence="3">
    <location>
        <begin position="7"/>
        <end position="123"/>
    </location>
</feature>
<gene>
    <name evidence="4" type="ORF">GCM10009304_14190</name>
</gene>
<dbReference type="PANTHER" id="PTHR44591:SF25">
    <property type="entry name" value="CHEMOTAXIS TWO-COMPONENT RESPONSE REGULATOR"/>
    <property type="match status" value="1"/>
</dbReference>
<comment type="caution">
    <text evidence="4">The sequence shown here is derived from an EMBL/GenBank/DDBJ whole genome shotgun (WGS) entry which is preliminary data.</text>
</comment>
<evidence type="ECO:0000259" key="3">
    <source>
        <dbReference type="PROSITE" id="PS50110"/>
    </source>
</evidence>
<reference evidence="4" key="2">
    <citation type="submission" date="2020-09" db="EMBL/GenBank/DDBJ databases">
        <authorList>
            <person name="Sun Q."/>
            <person name="Ohkuma M."/>
        </authorList>
    </citation>
    <scope>NUCLEOTIDE SEQUENCE</scope>
    <source>
        <strain evidence="4">JCM 30078</strain>
    </source>
</reference>
<dbReference type="GO" id="GO:0000160">
    <property type="term" value="P:phosphorelay signal transduction system"/>
    <property type="evidence" value="ECO:0007669"/>
    <property type="project" value="InterPro"/>
</dbReference>
<dbReference type="SMART" id="SM00448">
    <property type="entry name" value="REC"/>
    <property type="match status" value="1"/>
</dbReference>
<feature type="modified residue" description="4-aspartylphosphate" evidence="2">
    <location>
        <position position="57"/>
    </location>
</feature>
<dbReference type="InterPro" id="IPR050595">
    <property type="entry name" value="Bact_response_regulator"/>
</dbReference>
<dbReference type="PROSITE" id="PS50110">
    <property type="entry name" value="RESPONSE_REGULATORY"/>
    <property type="match status" value="1"/>
</dbReference>
<dbReference type="InterPro" id="IPR001789">
    <property type="entry name" value="Sig_transdc_resp-reg_receiver"/>
</dbReference>
<dbReference type="Gene3D" id="3.40.50.2300">
    <property type="match status" value="1"/>
</dbReference>
<name>A0A917PST7_9PSED</name>
<dbReference type="Proteomes" id="UP000635983">
    <property type="component" value="Unassembled WGS sequence"/>
</dbReference>
<dbReference type="AlphaFoldDB" id="A0A917PST7"/>
<proteinExistence type="predicted"/>
<evidence type="ECO:0000313" key="4">
    <source>
        <dbReference type="EMBL" id="GGJ89798.1"/>
    </source>
</evidence>
<organism evidence="4 5">
    <name type="scientific">Pseudomonas matsuisoli</name>
    <dbReference type="NCBI Taxonomy" id="1515666"/>
    <lineage>
        <taxon>Bacteria</taxon>
        <taxon>Pseudomonadati</taxon>
        <taxon>Pseudomonadota</taxon>
        <taxon>Gammaproteobacteria</taxon>
        <taxon>Pseudomonadales</taxon>
        <taxon>Pseudomonadaceae</taxon>
        <taxon>Pseudomonas</taxon>
    </lineage>
</organism>
<sequence length="124" mass="13752">MSSFEEIVLVVEDEPQILALLVDYLQAQGYRVLPATCAAEAFDVLATKPHLDLLLTDYRLPDDVSGVRIAEAALKLRPDLKVIFISGYPKEILDTGSDLAKQAPVLAKPFSFETLHEQIERLLS</sequence>
<dbReference type="InterPro" id="IPR011006">
    <property type="entry name" value="CheY-like_superfamily"/>
</dbReference>
<dbReference type="PANTHER" id="PTHR44591">
    <property type="entry name" value="STRESS RESPONSE REGULATOR PROTEIN 1"/>
    <property type="match status" value="1"/>
</dbReference>
<keyword evidence="1 2" id="KW-0597">Phosphoprotein</keyword>